<evidence type="ECO:0000256" key="1">
    <source>
        <dbReference type="SAM" id="MobiDB-lite"/>
    </source>
</evidence>
<dbReference type="EMBL" id="QRGR01000007">
    <property type="protein sequence ID" value="RDV15928.1"/>
    <property type="molecule type" value="Genomic_DNA"/>
</dbReference>
<sequence>MKKTFNFIMTAAFLSSALVFASCSDNQATEDSDLEGMTTGGLDIGGAAAGEGVDTTIVETDTLRTTAGSTTGTTGGATTN</sequence>
<dbReference type="RefSeq" id="WP_115565000.1">
    <property type="nucleotide sequence ID" value="NZ_QRGR01000007.1"/>
</dbReference>
<gene>
    <name evidence="3" type="ORF">DXT99_08040</name>
</gene>
<dbReference type="Proteomes" id="UP000256708">
    <property type="component" value="Unassembled WGS sequence"/>
</dbReference>
<dbReference type="AlphaFoldDB" id="A0A3D8LEV2"/>
<feature type="chain" id="PRO_5017755576" description="Entericidin" evidence="2">
    <location>
        <begin position="22"/>
        <end position="80"/>
    </location>
</feature>
<keyword evidence="2" id="KW-0732">Signal</keyword>
<feature type="compositionally biased region" description="Low complexity" evidence="1">
    <location>
        <begin position="63"/>
        <end position="80"/>
    </location>
</feature>
<keyword evidence="4" id="KW-1185">Reference proteome</keyword>
<evidence type="ECO:0000313" key="3">
    <source>
        <dbReference type="EMBL" id="RDV15928.1"/>
    </source>
</evidence>
<name>A0A3D8LEV2_9BACT</name>
<accession>A0A3D8LEV2</accession>
<reference evidence="4" key="1">
    <citation type="submission" date="2018-08" db="EMBL/GenBank/DDBJ databases">
        <authorList>
            <person name="Liu Z.-W."/>
            <person name="Du Z.-J."/>
        </authorList>
    </citation>
    <scope>NUCLEOTIDE SEQUENCE [LARGE SCALE GENOMIC DNA]</scope>
    <source>
        <strain evidence="4">H4X</strain>
    </source>
</reference>
<feature type="region of interest" description="Disordered" evidence="1">
    <location>
        <begin position="61"/>
        <end position="80"/>
    </location>
</feature>
<protein>
    <recommendedName>
        <fullName evidence="5">Entericidin</fullName>
    </recommendedName>
</protein>
<dbReference type="PROSITE" id="PS51257">
    <property type="entry name" value="PROKAR_LIPOPROTEIN"/>
    <property type="match status" value="1"/>
</dbReference>
<organism evidence="3 4">
    <name type="scientific">Pontibacter diazotrophicus</name>
    <dbReference type="NCBI Taxonomy" id="1400979"/>
    <lineage>
        <taxon>Bacteria</taxon>
        <taxon>Pseudomonadati</taxon>
        <taxon>Bacteroidota</taxon>
        <taxon>Cytophagia</taxon>
        <taxon>Cytophagales</taxon>
        <taxon>Hymenobacteraceae</taxon>
        <taxon>Pontibacter</taxon>
    </lineage>
</organism>
<evidence type="ECO:0000313" key="4">
    <source>
        <dbReference type="Proteomes" id="UP000256708"/>
    </source>
</evidence>
<feature type="signal peptide" evidence="2">
    <location>
        <begin position="1"/>
        <end position="21"/>
    </location>
</feature>
<evidence type="ECO:0000256" key="2">
    <source>
        <dbReference type="SAM" id="SignalP"/>
    </source>
</evidence>
<evidence type="ECO:0008006" key="5">
    <source>
        <dbReference type="Google" id="ProtNLM"/>
    </source>
</evidence>
<proteinExistence type="predicted"/>
<comment type="caution">
    <text evidence="3">The sequence shown here is derived from an EMBL/GenBank/DDBJ whole genome shotgun (WGS) entry which is preliminary data.</text>
</comment>